<dbReference type="InterPro" id="IPR000727">
    <property type="entry name" value="T_SNARE_dom"/>
</dbReference>
<accession>X0Y066</accession>
<protein>
    <recommendedName>
        <fullName evidence="1">t-SNARE coiled-coil homology domain-containing protein</fullName>
    </recommendedName>
</protein>
<evidence type="ECO:0000313" key="2">
    <source>
        <dbReference type="EMBL" id="GAG40792.1"/>
    </source>
</evidence>
<comment type="caution">
    <text evidence="2">The sequence shown here is derived from an EMBL/GenBank/DDBJ whole genome shotgun (WGS) entry which is preliminary data.</text>
</comment>
<name>X0Y066_9ZZZZ</name>
<evidence type="ECO:0000259" key="1">
    <source>
        <dbReference type="PROSITE" id="PS50192"/>
    </source>
</evidence>
<dbReference type="PROSITE" id="PS50192">
    <property type="entry name" value="T_SNARE"/>
    <property type="match status" value="1"/>
</dbReference>
<dbReference type="EMBL" id="BARS01040949">
    <property type="protein sequence ID" value="GAG40792.1"/>
    <property type="molecule type" value="Genomic_DNA"/>
</dbReference>
<dbReference type="AlphaFoldDB" id="X0Y066"/>
<sequence length="86" mass="9851">MAKSKKLTEKELTQVQSMLNAFNQLKMQLGDVVLQQKQIVDNIDKVKEDYKVVEKELTKKYGEDAVINPKTGEITKSPKETLEKVK</sequence>
<gene>
    <name evidence="2" type="ORF">S01H1_62352</name>
</gene>
<proteinExistence type="predicted"/>
<reference evidence="2" key="1">
    <citation type="journal article" date="2014" name="Front. Microbiol.">
        <title>High frequency of phylogenetically diverse reductive dehalogenase-homologous genes in deep subseafloor sedimentary metagenomes.</title>
        <authorList>
            <person name="Kawai M."/>
            <person name="Futagami T."/>
            <person name="Toyoda A."/>
            <person name="Takaki Y."/>
            <person name="Nishi S."/>
            <person name="Hori S."/>
            <person name="Arai W."/>
            <person name="Tsubouchi T."/>
            <person name="Morono Y."/>
            <person name="Uchiyama I."/>
            <person name="Ito T."/>
            <person name="Fujiyama A."/>
            <person name="Inagaki F."/>
            <person name="Takami H."/>
        </authorList>
    </citation>
    <scope>NUCLEOTIDE SEQUENCE</scope>
    <source>
        <strain evidence="2">Expedition CK06-06</strain>
    </source>
</reference>
<organism evidence="2">
    <name type="scientific">marine sediment metagenome</name>
    <dbReference type="NCBI Taxonomy" id="412755"/>
    <lineage>
        <taxon>unclassified sequences</taxon>
        <taxon>metagenomes</taxon>
        <taxon>ecological metagenomes</taxon>
    </lineage>
</organism>
<feature type="domain" description="T-SNARE coiled-coil homology" evidence="1">
    <location>
        <begin position="2"/>
        <end position="44"/>
    </location>
</feature>